<organism evidence="2 3">
    <name type="scientific">Pleurodeles waltl</name>
    <name type="common">Iberian ribbed newt</name>
    <dbReference type="NCBI Taxonomy" id="8319"/>
    <lineage>
        <taxon>Eukaryota</taxon>
        <taxon>Metazoa</taxon>
        <taxon>Chordata</taxon>
        <taxon>Craniata</taxon>
        <taxon>Vertebrata</taxon>
        <taxon>Euteleostomi</taxon>
        <taxon>Amphibia</taxon>
        <taxon>Batrachia</taxon>
        <taxon>Caudata</taxon>
        <taxon>Salamandroidea</taxon>
        <taxon>Salamandridae</taxon>
        <taxon>Pleurodelinae</taxon>
        <taxon>Pleurodeles</taxon>
    </lineage>
</organism>
<reference evidence="2" key="1">
    <citation type="journal article" date="2022" name="bioRxiv">
        <title>Sequencing and chromosome-scale assembly of the giantPleurodeles waltlgenome.</title>
        <authorList>
            <person name="Brown T."/>
            <person name="Elewa A."/>
            <person name="Iarovenko S."/>
            <person name="Subramanian E."/>
            <person name="Araus A.J."/>
            <person name="Petzold A."/>
            <person name="Susuki M."/>
            <person name="Suzuki K.-i.T."/>
            <person name="Hayashi T."/>
            <person name="Toyoda A."/>
            <person name="Oliveira C."/>
            <person name="Osipova E."/>
            <person name="Leigh N.D."/>
            <person name="Simon A."/>
            <person name="Yun M.H."/>
        </authorList>
    </citation>
    <scope>NUCLEOTIDE SEQUENCE</scope>
    <source>
        <strain evidence="2">20211129_DDA</strain>
        <tissue evidence="2">Liver</tissue>
    </source>
</reference>
<protein>
    <submittedName>
        <fullName evidence="2">Uncharacterized protein</fullName>
    </submittedName>
</protein>
<evidence type="ECO:0000313" key="3">
    <source>
        <dbReference type="Proteomes" id="UP001066276"/>
    </source>
</evidence>
<dbReference type="AlphaFoldDB" id="A0AAV7LHS4"/>
<evidence type="ECO:0000313" key="2">
    <source>
        <dbReference type="EMBL" id="KAJ1090010.1"/>
    </source>
</evidence>
<sequence>MRRRPAAPSVRRTRSGEVSQVAAVVWRDPRWGIRSPEGRVVGGASPVGSMPERGEGGARWLDPETWPLRKDDSGVGTPRVTVLFSGGDAGGPGHRMEEWTVCSVLAWRRCELHLRVARGLLCGEEADGCWRGPHLGGTESGVVALVLRGLAEFLSSGC</sequence>
<name>A0AAV7LHS4_PLEWA</name>
<dbReference type="Proteomes" id="UP001066276">
    <property type="component" value="Chromosome 11"/>
</dbReference>
<accession>A0AAV7LHS4</accession>
<keyword evidence="3" id="KW-1185">Reference proteome</keyword>
<gene>
    <name evidence="2" type="ORF">NDU88_003150</name>
</gene>
<evidence type="ECO:0000256" key="1">
    <source>
        <dbReference type="SAM" id="MobiDB-lite"/>
    </source>
</evidence>
<proteinExistence type="predicted"/>
<comment type="caution">
    <text evidence="2">The sequence shown here is derived from an EMBL/GenBank/DDBJ whole genome shotgun (WGS) entry which is preliminary data.</text>
</comment>
<dbReference type="EMBL" id="JANPWB010000015">
    <property type="protein sequence ID" value="KAJ1090010.1"/>
    <property type="molecule type" value="Genomic_DNA"/>
</dbReference>
<feature type="region of interest" description="Disordered" evidence="1">
    <location>
        <begin position="37"/>
        <end position="74"/>
    </location>
</feature>